<dbReference type="EMBL" id="MU167240">
    <property type="protein sequence ID" value="KAG0148105.1"/>
    <property type="molecule type" value="Genomic_DNA"/>
</dbReference>
<keyword evidence="10" id="KW-0275">Fatty acid biosynthesis</keyword>
<keyword evidence="15" id="KW-1185">Reference proteome</keyword>
<evidence type="ECO:0000256" key="9">
    <source>
        <dbReference type="ARBA" id="ARBA00023128"/>
    </source>
</evidence>
<feature type="domain" description="Enoyl reductase (ER)" evidence="13">
    <location>
        <begin position="56"/>
        <end position="392"/>
    </location>
</feature>
<dbReference type="GO" id="GO:0005739">
    <property type="term" value="C:mitochondrion"/>
    <property type="evidence" value="ECO:0007669"/>
    <property type="project" value="UniProtKB-SubCell"/>
</dbReference>
<dbReference type="EC" id="1.3.1.104" evidence="11"/>
<evidence type="ECO:0000256" key="1">
    <source>
        <dbReference type="ARBA" id="ARBA00004173"/>
    </source>
</evidence>
<evidence type="ECO:0000256" key="5">
    <source>
        <dbReference type="ARBA" id="ARBA00022857"/>
    </source>
</evidence>
<keyword evidence="6" id="KW-0809">Transit peptide</keyword>
<dbReference type="Gene3D" id="3.40.50.720">
    <property type="entry name" value="NAD(P)-binding Rossmann-like Domain"/>
    <property type="match status" value="1"/>
</dbReference>
<comment type="catalytic activity">
    <reaction evidence="12">
        <text>a 2,3-saturated acyl-[ACP] + NADP(+) = a (2E)-enoyl-[ACP] + NADPH + H(+)</text>
        <dbReference type="Rhea" id="RHEA:22564"/>
        <dbReference type="Rhea" id="RHEA-COMP:9925"/>
        <dbReference type="Rhea" id="RHEA-COMP:9926"/>
        <dbReference type="ChEBI" id="CHEBI:15378"/>
        <dbReference type="ChEBI" id="CHEBI:57783"/>
        <dbReference type="ChEBI" id="CHEBI:58349"/>
        <dbReference type="ChEBI" id="CHEBI:78784"/>
        <dbReference type="ChEBI" id="CHEBI:78785"/>
        <dbReference type="EC" id="1.3.1.104"/>
    </reaction>
</comment>
<dbReference type="SMART" id="SM00829">
    <property type="entry name" value="PKS_ER"/>
    <property type="match status" value="1"/>
</dbReference>
<dbReference type="OrthoDB" id="7482721at2759"/>
<sequence length="403" mass="44861">MIERSIQYRSVPLLHPGRARQQVSDASRCGRRLRLYHVSQPTRTVVKAITYTQNGDPTEVLRYTSYTLPDPLPNELRLRMRLSPLNPADINTIQGRYPFKPKPRTDLMGLENQSPVYIPGNEGLGVVEQLGSGVDPGLWQVGDWVITGKPQLGTWQSHANLNVEDVIKLQRSKQLTDIQAATMAVNLATGFRLIKDSYHFGEPHFKDGWIIQNGANSSVGQFVIQLCKAWDIGCIGLIRDRPDIETVRNDLIKLGPINKTKILTYKELESDTALRSQLKSLNICLGFNCVSGSTTSELMKFLRPNSSLITYGGMSMKPIPVPTSLLIFKNLQLKGFMLTQSLAKQPLVTKANLISDLLKLIETGQISAQTNAQIVKVESVETVRDIIGKAMAGNSGKKYLFQF</sequence>
<name>A0A9P6TDV7_9BASI</name>
<comment type="caution">
    <text evidence="14">The sequence shown here is derived from an EMBL/GenBank/DDBJ whole genome shotgun (WGS) entry which is preliminary data.</text>
</comment>
<proteinExistence type="inferred from homology"/>
<dbReference type="GO" id="GO:0006633">
    <property type="term" value="P:fatty acid biosynthetic process"/>
    <property type="evidence" value="ECO:0007669"/>
    <property type="project" value="UniProtKB-KW"/>
</dbReference>
<gene>
    <name evidence="14" type="ORF">CROQUDRAFT_655231</name>
</gene>
<dbReference type="Gene3D" id="3.90.180.10">
    <property type="entry name" value="Medium-chain alcohol dehydrogenases, catalytic domain"/>
    <property type="match status" value="1"/>
</dbReference>
<evidence type="ECO:0000256" key="11">
    <source>
        <dbReference type="ARBA" id="ARBA00038963"/>
    </source>
</evidence>
<evidence type="ECO:0000256" key="12">
    <source>
        <dbReference type="ARBA" id="ARBA00048843"/>
    </source>
</evidence>
<accession>A0A9P6TDV7</accession>
<evidence type="ECO:0000313" key="14">
    <source>
        <dbReference type="EMBL" id="KAG0148105.1"/>
    </source>
</evidence>
<dbReference type="InterPro" id="IPR036291">
    <property type="entry name" value="NAD(P)-bd_dom_sf"/>
</dbReference>
<evidence type="ECO:0000256" key="10">
    <source>
        <dbReference type="ARBA" id="ARBA00023160"/>
    </source>
</evidence>
<dbReference type="SUPFAM" id="SSF51735">
    <property type="entry name" value="NAD(P)-binding Rossmann-fold domains"/>
    <property type="match status" value="1"/>
</dbReference>
<evidence type="ECO:0000256" key="4">
    <source>
        <dbReference type="ARBA" id="ARBA00022832"/>
    </source>
</evidence>
<dbReference type="SUPFAM" id="SSF50129">
    <property type="entry name" value="GroES-like"/>
    <property type="match status" value="1"/>
</dbReference>
<evidence type="ECO:0000256" key="2">
    <source>
        <dbReference type="ARBA" id="ARBA00010371"/>
    </source>
</evidence>
<dbReference type="Proteomes" id="UP000886653">
    <property type="component" value="Unassembled WGS sequence"/>
</dbReference>
<dbReference type="PANTHER" id="PTHR43981">
    <property type="entry name" value="ENOYL-[ACYL-CARRIER-PROTEIN] REDUCTASE, MITOCHONDRIAL"/>
    <property type="match status" value="1"/>
</dbReference>
<keyword evidence="7" id="KW-0560">Oxidoreductase</keyword>
<dbReference type="InterPro" id="IPR013154">
    <property type="entry name" value="ADH-like_N"/>
</dbReference>
<dbReference type="InterPro" id="IPR011032">
    <property type="entry name" value="GroES-like_sf"/>
</dbReference>
<dbReference type="PANTHER" id="PTHR43981:SF2">
    <property type="entry name" value="ENOYL-[ACYL-CARRIER-PROTEIN] REDUCTASE, MITOCHONDRIAL"/>
    <property type="match status" value="1"/>
</dbReference>
<dbReference type="InterPro" id="IPR051034">
    <property type="entry name" value="Mito_Enoyl-ACP_Reductase"/>
</dbReference>
<keyword evidence="8" id="KW-0443">Lipid metabolism</keyword>
<keyword evidence="4" id="KW-0276">Fatty acid metabolism</keyword>
<reference evidence="14" key="1">
    <citation type="submission" date="2013-11" db="EMBL/GenBank/DDBJ databases">
        <title>Genome sequence of the fusiform rust pathogen reveals effectors for host alternation and coevolution with pine.</title>
        <authorList>
            <consortium name="DOE Joint Genome Institute"/>
            <person name="Smith K."/>
            <person name="Pendleton A."/>
            <person name="Kubisiak T."/>
            <person name="Anderson C."/>
            <person name="Salamov A."/>
            <person name="Aerts A."/>
            <person name="Riley R."/>
            <person name="Clum A."/>
            <person name="Lindquist E."/>
            <person name="Ence D."/>
            <person name="Campbell M."/>
            <person name="Kronenberg Z."/>
            <person name="Feau N."/>
            <person name="Dhillon B."/>
            <person name="Hamelin R."/>
            <person name="Burleigh J."/>
            <person name="Smith J."/>
            <person name="Yandell M."/>
            <person name="Nelson C."/>
            <person name="Grigoriev I."/>
            <person name="Davis J."/>
        </authorList>
    </citation>
    <scope>NUCLEOTIDE SEQUENCE</scope>
    <source>
        <strain evidence="14">G11</strain>
    </source>
</reference>
<evidence type="ECO:0000313" key="15">
    <source>
        <dbReference type="Proteomes" id="UP000886653"/>
    </source>
</evidence>
<evidence type="ECO:0000256" key="6">
    <source>
        <dbReference type="ARBA" id="ARBA00022946"/>
    </source>
</evidence>
<comment type="subcellular location">
    <subcellularLocation>
        <location evidence="1">Mitochondrion</location>
    </subcellularLocation>
</comment>
<dbReference type="CDD" id="cd08290">
    <property type="entry name" value="ETR"/>
    <property type="match status" value="1"/>
</dbReference>
<keyword evidence="3" id="KW-0444">Lipid biosynthesis</keyword>
<evidence type="ECO:0000256" key="8">
    <source>
        <dbReference type="ARBA" id="ARBA00023098"/>
    </source>
</evidence>
<dbReference type="InterPro" id="IPR020843">
    <property type="entry name" value="ER"/>
</dbReference>
<dbReference type="AlphaFoldDB" id="A0A9P6TDV7"/>
<dbReference type="GO" id="GO:0141148">
    <property type="term" value="F:enoyl-[acyl-carrier-protein] reductase (NADPH) activity"/>
    <property type="evidence" value="ECO:0007669"/>
    <property type="project" value="UniProtKB-EC"/>
</dbReference>
<comment type="similarity">
    <text evidence="2">Belongs to the zinc-containing alcohol dehydrogenase family. Quinone oxidoreductase subfamily.</text>
</comment>
<protein>
    <recommendedName>
        <fullName evidence="11">enoyl-[acyl-carrier-protein] reductase</fullName>
        <ecNumber evidence="11">1.3.1.104</ecNumber>
    </recommendedName>
</protein>
<organism evidence="14 15">
    <name type="scientific">Cronartium quercuum f. sp. fusiforme G11</name>
    <dbReference type="NCBI Taxonomy" id="708437"/>
    <lineage>
        <taxon>Eukaryota</taxon>
        <taxon>Fungi</taxon>
        <taxon>Dikarya</taxon>
        <taxon>Basidiomycota</taxon>
        <taxon>Pucciniomycotina</taxon>
        <taxon>Pucciniomycetes</taxon>
        <taxon>Pucciniales</taxon>
        <taxon>Coleosporiaceae</taxon>
        <taxon>Cronartium</taxon>
    </lineage>
</organism>
<keyword evidence="9" id="KW-0496">Mitochondrion</keyword>
<evidence type="ECO:0000256" key="3">
    <source>
        <dbReference type="ARBA" id="ARBA00022516"/>
    </source>
</evidence>
<dbReference type="Pfam" id="PF08240">
    <property type="entry name" value="ADH_N"/>
    <property type="match status" value="1"/>
</dbReference>
<keyword evidence="5" id="KW-0521">NADP</keyword>
<evidence type="ECO:0000256" key="7">
    <source>
        <dbReference type="ARBA" id="ARBA00023002"/>
    </source>
</evidence>
<evidence type="ECO:0000259" key="13">
    <source>
        <dbReference type="SMART" id="SM00829"/>
    </source>
</evidence>